<reference evidence="1" key="2">
    <citation type="submission" date="2022-06" db="UniProtKB">
        <authorList>
            <consortium name="EnsemblMetazoa"/>
        </authorList>
    </citation>
    <scope>IDENTIFICATION</scope>
    <source>
        <strain evidence="1">DF5081</strain>
    </source>
</reference>
<sequence>MCNGLSDEEDLEKMAIYECIEEMGFLKCQKCSELFENEETPTVTKID</sequence>
<reference evidence="2" key="1">
    <citation type="submission" date="2010-08" db="EMBL/GenBank/DDBJ databases">
        <authorList>
            <consortium name="Caenorhabditis japonica Sequencing Consortium"/>
            <person name="Wilson R.K."/>
        </authorList>
    </citation>
    <scope>NUCLEOTIDE SEQUENCE [LARGE SCALE GENOMIC DNA]</scope>
    <source>
        <strain evidence="2">DF5081</strain>
    </source>
</reference>
<accession>A0A8R1DTA4</accession>
<dbReference type="EnsemblMetazoa" id="CJA11258.1">
    <property type="protein sequence ID" value="CJA11258.1"/>
    <property type="gene ID" value="WBGene00130462"/>
</dbReference>
<dbReference type="Proteomes" id="UP000005237">
    <property type="component" value="Unassembled WGS sequence"/>
</dbReference>
<protein>
    <submittedName>
        <fullName evidence="1">Uncharacterized protein</fullName>
    </submittedName>
</protein>
<proteinExistence type="predicted"/>
<evidence type="ECO:0000313" key="1">
    <source>
        <dbReference type="EnsemblMetazoa" id="CJA11258.1"/>
    </source>
</evidence>
<name>A0A8R1DTA4_CAEJA</name>
<organism evidence="1 2">
    <name type="scientific">Caenorhabditis japonica</name>
    <dbReference type="NCBI Taxonomy" id="281687"/>
    <lineage>
        <taxon>Eukaryota</taxon>
        <taxon>Metazoa</taxon>
        <taxon>Ecdysozoa</taxon>
        <taxon>Nematoda</taxon>
        <taxon>Chromadorea</taxon>
        <taxon>Rhabditida</taxon>
        <taxon>Rhabditina</taxon>
        <taxon>Rhabditomorpha</taxon>
        <taxon>Rhabditoidea</taxon>
        <taxon>Rhabditidae</taxon>
        <taxon>Peloderinae</taxon>
        <taxon>Caenorhabditis</taxon>
    </lineage>
</organism>
<keyword evidence="2" id="KW-1185">Reference proteome</keyword>
<evidence type="ECO:0000313" key="2">
    <source>
        <dbReference type="Proteomes" id="UP000005237"/>
    </source>
</evidence>